<comment type="caution">
    <text evidence="3">The sequence shown here is derived from an EMBL/GenBank/DDBJ whole genome shotgun (WGS) entry which is preliminary data.</text>
</comment>
<reference evidence="4" key="1">
    <citation type="journal article" date="2019" name="Int. J. Syst. Evol. Microbiol.">
        <title>The Global Catalogue of Microorganisms (GCM) 10K type strain sequencing project: providing services to taxonomists for standard genome sequencing and annotation.</title>
        <authorList>
            <consortium name="The Broad Institute Genomics Platform"/>
            <consortium name="The Broad Institute Genome Sequencing Center for Infectious Disease"/>
            <person name="Wu L."/>
            <person name="Ma J."/>
        </authorList>
    </citation>
    <scope>NUCLEOTIDE SEQUENCE [LARGE SCALE GENOMIC DNA]</scope>
    <source>
        <strain evidence="4">KCTC 22814</strain>
    </source>
</reference>
<dbReference type="InterPro" id="IPR036388">
    <property type="entry name" value="WH-like_DNA-bd_sf"/>
</dbReference>
<accession>A0ABW6BE80</accession>
<organism evidence="3 4">
    <name type="scientific">Sphingobacterium bambusae</name>
    <dbReference type="NCBI Taxonomy" id="662858"/>
    <lineage>
        <taxon>Bacteria</taxon>
        <taxon>Pseudomonadati</taxon>
        <taxon>Bacteroidota</taxon>
        <taxon>Sphingobacteriia</taxon>
        <taxon>Sphingobacteriales</taxon>
        <taxon>Sphingobacteriaceae</taxon>
        <taxon>Sphingobacterium</taxon>
    </lineage>
</organism>
<dbReference type="InterPro" id="IPR016032">
    <property type="entry name" value="Sig_transdc_resp-reg_C-effctor"/>
</dbReference>
<keyword evidence="1" id="KW-1133">Transmembrane helix</keyword>
<feature type="transmembrane region" description="Helical" evidence="1">
    <location>
        <begin position="59"/>
        <end position="82"/>
    </location>
</feature>
<sequence length="214" mass="24482">MYNLILLTASPFLFGAKHVSRIVILYIFILILFLVNYYTDFKIFFNGSCSPAALEQGAFISPFIQALIISGINGVYVSKMLLSSATQIQSKRHALPQKNYKDCANRELQSEESDDKHQLQALVKLALSNPETLVIQFNQHYPLLFDQLLAVNPRMTTTEYKTLILIKLGFATKDISSIEFISVRTVETRKNRIRKNFGLSPHTNIYRWLNAFPE</sequence>
<evidence type="ECO:0000313" key="3">
    <source>
        <dbReference type="EMBL" id="MFD2966511.1"/>
    </source>
</evidence>
<keyword evidence="1" id="KW-0472">Membrane</keyword>
<evidence type="ECO:0000256" key="1">
    <source>
        <dbReference type="SAM" id="Phobius"/>
    </source>
</evidence>
<dbReference type="Proteomes" id="UP001597525">
    <property type="component" value="Unassembled WGS sequence"/>
</dbReference>
<gene>
    <name evidence="3" type="ORF">ACFS7Y_03890</name>
</gene>
<dbReference type="Gene3D" id="1.10.10.10">
    <property type="entry name" value="Winged helix-like DNA-binding domain superfamily/Winged helix DNA-binding domain"/>
    <property type="match status" value="1"/>
</dbReference>
<dbReference type="SMART" id="SM00421">
    <property type="entry name" value="HTH_LUXR"/>
    <property type="match status" value="1"/>
</dbReference>
<evidence type="ECO:0000259" key="2">
    <source>
        <dbReference type="SMART" id="SM00421"/>
    </source>
</evidence>
<evidence type="ECO:0000313" key="4">
    <source>
        <dbReference type="Proteomes" id="UP001597525"/>
    </source>
</evidence>
<proteinExistence type="predicted"/>
<dbReference type="SUPFAM" id="SSF46894">
    <property type="entry name" value="C-terminal effector domain of the bipartite response regulators"/>
    <property type="match status" value="1"/>
</dbReference>
<dbReference type="InterPro" id="IPR000792">
    <property type="entry name" value="Tscrpt_reg_LuxR_C"/>
</dbReference>
<dbReference type="EMBL" id="JBHUPB010000003">
    <property type="protein sequence ID" value="MFD2966511.1"/>
    <property type="molecule type" value="Genomic_DNA"/>
</dbReference>
<feature type="domain" description="HTH luxR-type" evidence="2">
    <location>
        <begin position="152"/>
        <end position="209"/>
    </location>
</feature>
<dbReference type="RefSeq" id="WP_320184295.1">
    <property type="nucleotide sequence ID" value="NZ_CP138332.1"/>
</dbReference>
<keyword evidence="4" id="KW-1185">Reference proteome</keyword>
<name>A0ABW6BE80_9SPHI</name>
<keyword evidence="1" id="KW-0812">Transmembrane</keyword>
<feature type="transmembrane region" description="Helical" evidence="1">
    <location>
        <begin position="21"/>
        <end position="39"/>
    </location>
</feature>
<protein>
    <submittedName>
        <fullName evidence="3">Helix-turn-helix transcriptional regulator</fullName>
    </submittedName>
</protein>